<dbReference type="Proteomes" id="UP000189911">
    <property type="component" value="Chromosome D"/>
</dbReference>
<proteinExistence type="predicted"/>
<evidence type="ECO:0000313" key="1">
    <source>
        <dbReference type="EMBL" id="SCU89163.1"/>
    </source>
</evidence>
<dbReference type="OrthoDB" id="4033014at2759"/>
<name>A0A1G4JG10_9SACH</name>
<dbReference type="EMBL" id="LT598448">
    <property type="protein sequence ID" value="SCU89163.1"/>
    <property type="molecule type" value="Genomic_DNA"/>
</dbReference>
<dbReference type="AlphaFoldDB" id="A0A1G4JG10"/>
<organism evidence="1 2">
    <name type="scientific">Lachancea nothofagi CBS 11611</name>
    <dbReference type="NCBI Taxonomy" id="1266666"/>
    <lineage>
        <taxon>Eukaryota</taxon>
        <taxon>Fungi</taxon>
        <taxon>Dikarya</taxon>
        <taxon>Ascomycota</taxon>
        <taxon>Saccharomycotina</taxon>
        <taxon>Saccharomycetes</taxon>
        <taxon>Saccharomycetales</taxon>
        <taxon>Saccharomycetaceae</taxon>
        <taxon>Lachancea</taxon>
    </lineage>
</organism>
<protein>
    <submittedName>
        <fullName evidence="1">LANO_0D04082g1_1</fullName>
    </submittedName>
</protein>
<sequence>MELVVRSGILIEANHTLESQIELQGLSKAPQCLLMFGDKSSFRIEFQHSLELPLIEKSGVTSYRKDTLQKRISLINSIAPDCGLLGVMFLVQQNYDLKRLVAELLQNLPHLYCFFTYAVSVEDLDLKCYQIEEPGAQIPYILSNSDTFLSAIDNARPKSTAQNTEEFEEQEDFKKKLIQRVDIMIRYLENGQITDEILRRINLLVLQLKKTPTEDIDQQVMEKEIELQTLNIICDQWESAQTLKKIPN</sequence>
<reference evidence="2" key="1">
    <citation type="submission" date="2016-03" db="EMBL/GenBank/DDBJ databases">
        <authorList>
            <person name="Devillers Hugo."/>
        </authorList>
    </citation>
    <scope>NUCLEOTIDE SEQUENCE [LARGE SCALE GENOMIC DNA]</scope>
</reference>
<evidence type="ECO:0000313" key="2">
    <source>
        <dbReference type="Proteomes" id="UP000189911"/>
    </source>
</evidence>
<gene>
    <name evidence="1" type="ORF">LANO_0D04082G</name>
</gene>
<accession>A0A1G4JG10</accession>
<keyword evidence="2" id="KW-1185">Reference proteome</keyword>